<dbReference type="PANTHER" id="PTHR43214">
    <property type="entry name" value="TWO-COMPONENT RESPONSE REGULATOR"/>
    <property type="match status" value="1"/>
</dbReference>
<dbReference type="GO" id="GO:0003677">
    <property type="term" value="F:DNA binding"/>
    <property type="evidence" value="ECO:0007669"/>
    <property type="project" value="UniProtKB-KW"/>
</dbReference>
<evidence type="ECO:0000259" key="4">
    <source>
        <dbReference type="PROSITE" id="PS50043"/>
    </source>
</evidence>
<evidence type="ECO:0000256" key="1">
    <source>
        <dbReference type="ARBA" id="ARBA00022553"/>
    </source>
</evidence>
<evidence type="ECO:0000256" key="2">
    <source>
        <dbReference type="ARBA" id="ARBA00023125"/>
    </source>
</evidence>
<organism evidence="6 7">
    <name type="scientific">Trinickia dabaoshanensis</name>
    <dbReference type="NCBI Taxonomy" id="564714"/>
    <lineage>
        <taxon>Bacteria</taxon>
        <taxon>Pseudomonadati</taxon>
        <taxon>Pseudomonadota</taxon>
        <taxon>Betaproteobacteria</taxon>
        <taxon>Burkholderiales</taxon>
        <taxon>Burkholderiaceae</taxon>
        <taxon>Trinickia</taxon>
    </lineage>
</organism>
<dbReference type="GO" id="GO:0006355">
    <property type="term" value="P:regulation of DNA-templated transcription"/>
    <property type="evidence" value="ECO:0007669"/>
    <property type="project" value="InterPro"/>
</dbReference>
<evidence type="ECO:0000256" key="3">
    <source>
        <dbReference type="PROSITE-ProRule" id="PRU00169"/>
    </source>
</evidence>
<keyword evidence="2 6" id="KW-0238">DNA-binding</keyword>
<dbReference type="InterPro" id="IPR000792">
    <property type="entry name" value="Tscrpt_reg_LuxR_C"/>
</dbReference>
<dbReference type="PRINTS" id="PR00038">
    <property type="entry name" value="HTHLUXR"/>
</dbReference>
<reference evidence="6 7" key="1">
    <citation type="submission" date="2018-01" db="EMBL/GenBank/DDBJ databases">
        <title>Whole genome analyses suggest that Burkholderia sensu lato contains two further novel genera in the rhizoxinica-symbiotica group Mycetohabitans gen. nov., and Trinickia gen. nov.: implications for the evolution of diazotrophy and nodulation in the Burkholderiaceae.</title>
        <authorList>
            <person name="Estrada-de los Santos P."/>
            <person name="Palmer M."/>
            <person name="Chavez-Ramirez B."/>
            <person name="Beukes C."/>
            <person name="Steenkamp E.T."/>
            <person name="Hirsch A.M."/>
            <person name="Manyaka P."/>
            <person name="Maluk M."/>
            <person name="Lafos M."/>
            <person name="Crook M."/>
            <person name="Gross E."/>
            <person name="Simon M.F."/>
            <person name="Bueno dos Reis Junior F."/>
            <person name="Poole P.S."/>
            <person name="Venter S.N."/>
            <person name="James E.K."/>
        </authorList>
    </citation>
    <scope>NUCLEOTIDE SEQUENCE [LARGE SCALE GENOMIC DNA]</scope>
    <source>
        <strain evidence="6 7">GIMN1.004</strain>
    </source>
</reference>
<dbReference type="PROSITE" id="PS50110">
    <property type="entry name" value="RESPONSE_REGULATORY"/>
    <property type="match status" value="1"/>
</dbReference>
<dbReference type="Pfam" id="PF00196">
    <property type="entry name" value="GerE"/>
    <property type="match status" value="1"/>
</dbReference>
<feature type="domain" description="HTH luxR-type" evidence="4">
    <location>
        <begin position="154"/>
        <end position="219"/>
    </location>
</feature>
<dbReference type="Proteomes" id="UP000235616">
    <property type="component" value="Unassembled WGS sequence"/>
</dbReference>
<dbReference type="PROSITE" id="PS50043">
    <property type="entry name" value="HTH_LUXR_2"/>
    <property type="match status" value="1"/>
</dbReference>
<sequence length="221" mass="24586">MTPRQVLLLSRPRHRIRIAVLDDHPIVALGVATYLRDHADFELVANVSTIDDLFTVLERGACDVALVDFYLPDDRLDGATFVKRLRVEAPPLSIVVLSAARASDAECVCHRAGANAFLEKSTPLPLIADAIRHVVASPRKFFVTREGRVEALIPHAREDMLSAAEIEILRHIAEGLSVTQTAARLRRSKKTVSTHKRSAMRKLRVADDLGLALFLKEKFRV</sequence>
<keyword evidence="1 3" id="KW-0597">Phosphoprotein</keyword>
<dbReference type="Gene3D" id="1.10.10.10">
    <property type="entry name" value="Winged helix-like DNA-binding domain superfamily/Winged helix DNA-binding domain"/>
    <property type="match status" value="1"/>
</dbReference>
<keyword evidence="7" id="KW-1185">Reference proteome</keyword>
<dbReference type="EMBL" id="PNYA01000008">
    <property type="protein sequence ID" value="PMS20448.1"/>
    <property type="molecule type" value="Genomic_DNA"/>
</dbReference>
<dbReference type="CDD" id="cd17535">
    <property type="entry name" value="REC_NarL-like"/>
    <property type="match status" value="1"/>
</dbReference>
<feature type="modified residue" description="4-aspartylphosphate" evidence="3">
    <location>
        <position position="68"/>
    </location>
</feature>
<dbReference type="SMART" id="SM00421">
    <property type="entry name" value="HTH_LUXR"/>
    <property type="match status" value="1"/>
</dbReference>
<evidence type="ECO:0000259" key="5">
    <source>
        <dbReference type="PROSITE" id="PS50110"/>
    </source>
</evidence>
<dbReference type="Pfam" id="PF00072">
    <property type="entry name" value="Response_reg"/>
    <property type="match status" value="1"/>
</dbReference>
<dbReference type="Gene3D" id="3.40.50.2300">
    <property type="match status" value="1"/>
</dbReference>
<gene>
    <name evidence="6" type="ORF">C0Z18_10945</name>
</gene>
<protein>
    <submittedName>
        <fullName evidence="6">DNA-binding response regulator</fullName>
    </submittedName>
</protein>
<dbReference type="SMART" id="SM00448">
    <property type="entry name" value="REC"/>
    <property type="match status" value="1"/>
</dbReference>
<dbReference type="InterPro" id="IPR016032">
    <property type="entry name" value="Sig_transdc_resp-reg_C-effctor"/>
</dbReference>
<dbReference type="RefSeq" id="WP_102645429.1">
    <property type="nucleotide sequence ID" value="NZ_PNYA01000008.1"/>
</dbReference>
<comment type="caution">
    <text evidence="6">The sequence shown here is derived from an EMBL/GenBank/DDBJ whole genome shotgun (WGS) entry which is preliminary data.</text>
</comment>
<dbReference type="InterPro" id="IPR058245">
    <property type="entry name" value="NreC/VraR/RcsB-like_REC"/>
</dbReference>
<dbReference type="InterPro" id="IPR036388">
    <property type="entry name" value="WH-like_DNA-bd_sf"/>
</dbReference>
<dbReference type="CDD" id="cd06170">
    <property type="entry name" value="LuxR_C_like"/>
    <property type="match status" value="1"/>
</dbReference>
<evidence type="ECO:0000313" key="7">
    <source>
        <dbReference type="Proteomes" id="UP000235616"/>
    </source>
</evidence>
<dbReference type="GO" id="GO:0000160">
    <property type="term" value="P:phosphorelay signal transduction system"/>
    <property type="evidence" value="ECO:0007669"/>
    <property type="project" value="InterPro"/>
</dbReference>
<dbReference type="InterPro" id="IPR039420">
    <property type="entry name" value="WalR-like"/>
</dbReference>
<dbReference type="AlphaFoldDB" id="A0A2N7VTG9"/>
<feature type="domain" description="Response regulatory" evidence="5">
    <location>
        <begin position="17"/>
        <end position="135"/>
    </location>
</feature>
<dbReference type="SUPFAM" id="SSF52172">
    <property type="entry name" value="CheY-like"/>
    <property type="match status" value="1"/>
</dbReference>
<proteinExistence type="predicted"/>
<dbReference type="PANTHER" id="PTHR43214:SF17">
    <property type="entry name" value="TRANSCRIPTIONAL REGULATORY PROTEIN RCSB"/>
    <property type="match status" value="1"/>
</dbReference>
<dbReference type="InterPro" id="IPR001789">
    <property type="entry name" value="Sig_transdc_resp-reg_receiver"/>
</dbReference>
<dbReference type="SUPFAM" id="SSF46894">
    <property type="entry name" value="C-terminal effector domain of the bipartite response regulators"/>
    <property type="match status" value="1"/>
</dbReference>
<name>A0A2N7VTG9_9BURK</name>
<dbReference type="InterPro" id="IPR011006">
    <property type="entry name" value="CheY-like_superfamily"/>
</dbReference>
<accession>A0A2N7VTG9</accession>
<evidence type="ECO:0000313" key="6">
    <source>
        <dbReference type="EMBL" id="PMS20448.1"/>
    </source>
</evidence>
<dbReference type="OrthoDB" id="8960886at2"/>